<evidence type="ECO:0000313" key="1">
    <source>
        <dbReference type="EMBL" id="OKP89563.1"/>
    </source>
</evidence>
<protein>
    <submittedName>
        <fullName evidence="1">Uncharacterized protein</fullName>
    </submittedName>
</protein>
<dbReference type="RefSeq" id="WP_074106935.1">
    <property type="nucleotide sequence ID" value="NZ_LVWI01000014.1"/>
</dbReference>
<organism evidence="1 2">
    <name type="scientific">Paenibacillus helianthi</name>
    <dbReference type="NCBI Taxonomy" id="1349432"/>
    <lineage>
        <taxon>Bacteria</taxon>
        <taxon>Bacillati</taxon>
        <taxon>Bacillota</taxon>
        <taxon>Bacilli</taxon>
        <taxon>Bacillales</taxon>
        <taxon>Paenibacillaceae</taxon>
        <taxon>Paenibacillus</taxon>
    </lineage>
</organism>
<dbReference type="Proteomes" id="UP000186058">
    <property type="component" value="Unassembled WGS sequence"/>
</dbReference>
<accession>A0ABX3EVW3</accession>
<gene>
    <name evidence="1" type="ORF">A3844_06165</name>
</gene>
<keyword evidence="2" id="KW-1185">Reference proteome</keyword>
<name>A0ABX3EVW3_9BACL</name>
<comment type="caution">
    <text evidence="1">The sequence shown here is derived from an EMBL/GenBank/DDBJ whole genome shotgun (WGS) entry which is preliminary data.</text>
</comment>
<dbReference type="EMBL" id="LVWI01000014">
    <property type="protein sequence ID" value="OKP89563.1"/>
    <property type="molecule type" value="Genomic_DNA"/>
</dbReference>
<evidence type="ECO:0000313" key="2">
    <source>
        <dbReference type="Proteomes" id="UP000186058"/>
    </source>
</evidence>
<sequence length="113" mass="12615">MSRQIYNQTITEDEVISLAGKYISVPQNTHTGPDGESVNAWFTGQIAGYEKAVISFDYVNGKFMSDPLVFINLLMTDGAGWVLSKEELEIQIITKEEFDNTLAEHLANQAIDK</sequence>
<proteinExistence type="predicted"/>
<reference evidence="1 2" key="1">
    <citation type="submission" date="2016-03" db="EMBL/GenBank/DDBJ databases">
        <authorList>
            <person name="Sant'Anna F.H."/>
            <person name="Ambrosini A."/>
            <person name="Souza R."/>
            <person name="Bach E."/>
            <person name="Fernandes G."/>
            <person name="Balsanelli E."/>
            <person name="Baura V.A."/>
            <person name="Souza E.M."/>
            <person name="Passaglia L."/>
        </authorList>
    </citation>
    <scope>NUCLEOTIDE SEQUENCE [LARGE SCALE GENOMIC DNA]</scope>
    <source>
        <strain evidence="1 2">P26E</strain>
    </source>
</reference>